<dbReference type="EMBL" id="CARXXK010001096">
    <property type="protein sequence ID" value="CAI6373378.1"/>
    <property type="molecule type" value="Genomic_DNA"/>
</dbReference>
<evidence type="ECO:0000313" key="2">
    <source>
        <dbReference type="EMBL" id="CAI6373378.1"/>
    </source>
</evidence>
<sequence>MSDEEIKTRNIRLKQRATAKRDLAASHIRRLHASTTAAGNDPTARSLVMTAVQDLNNWWSQYSVESDALLNVMVELDEIDQFSPDADAAVYALVVEIKSTANSYEQEASKSSKDSQPVTQISDTALIANPAEDHQSVTQTSNAAILPKTVSVMETQSSSRVSGPPSSDASFRPQISMRLPEIPLPKFDGDLRSWPDFRDRFVDLVIRNTDIDSDSTRFYYLLGCLQADAGEVLKGIPVTKDTFQLAWNTLVKSYDKPRKLASSIIEGFLVAPVSTSESLVDLKRFLSVFDEGLAILESLHLPDLCSFLLFTIASKSLPTHTRRLFESDNSSEYPSVDSVLEFVKNRVRVLENAGGTSGPGKSFGGSNKKPNPGPMKHYNRPSTSQTALVSSVKTQKPKATESDRCRCCGGAHALKDCAKFLGLSVDDRYQIVCSHRLCLVCFESGHMSYKCKSSCSVCKRRHHGLLHKDSSTSDPSSKVPKVAMFVSHQNQLPSVVLATALLHVQDVAGSPQTVRALIDGGSQISAISANCCQRLGLRAAKWTLPVTGNEPRLLSGLPLEDLAGDPLTFDRGDGIPVLGMQWRPTADHFAYDITAIKSGISKGEYVRAPSTFEIVRYYAPLWPVKLPALLTADETSRLPVRPLMFGRRDSVAITSSVFRSELITYFTKEYPWIYFKNKHIGCKICRDVNQNLLNQKGSHVASEWSNGEVYSSGSTLEKKKTNLRKKISKHKNSAAHLNAQKVIFLSEKKVIDEHISMLMVTDQENTARIFRTAYLIAKNQRPYTDMPKLTDLQELNGLDMGRILQTNVSCSNIIDHLALEMRRKIAMDIVKNNRKICILVDESTTLSKKSMLVICLRCAVGELNEVYTFLFDIVEVSNTSAKTIKDSILQVLEKYGMDTHFLKKNLISFVSDGASNMLGRKAGVGVLLQKSFPHIILWHCCNHRLELAVADCLKEVSGINHFQSFIEKLYSLYHMSPKNMNELKECANSIDQQLLKIGKIFTIRWVASSLRTIKAVWNNFESLFQHFSNAIMDDQRSSKEKAKYVGLKNTLKSIEFVHNLGILFDALTELSDLSIQLQKRDLSLMAAHKLIERTISVLESMANKNGEKTKEVNSACEQKEFKGIILEHKYSVVKIEIGQFFRSLSDNLKQRLFTTQSSHVSILDKADPYKDLFNNLLIDLTMLSPDNWPDNCDVQFGDINVSRLSKIFQIDQRASVRGFREYKVSYPSVNTDIEPLMTAVKTLAISSAECERSFSSMNEIVSSKRSVLTSDHISSLAFINCTGPPINKFNPNIYIKTWILSGKRTADEQCCPKRKKKDEEESYTSLWLCLDK</sequence>
<name>A0AAV0XZ05_9HEMI</name>
<dbReference type="PANTHER" id="PTHR46880:SF8">
    <property type="entry name" value="E3 SUMO-PROTEIN LIGASE KIAA1586"/>
    <property type="match status" value="1"/>
</dbReference>
<evidence type="ECO:0008006" key="4">
    <source>
        <dbReference type="Google" id="ProtNLM"/>
    </source>
</evidence>
<protein>
    <recommendedName>
        <fullName evidence="4">E3 SUMO-protein ligase KIAA1586-like</fullName>
    </recommendedName>
</protein>
<feature type="region of interest" description="Disordered" evidence="1">
    <location>
        <begin position="352"/>
        <end position="393"/>
    </location>
</feature>
<dbReference type="InterPro" id="IPR012337">
    <property type="entry name" value="RNaseH-like_sf"/>
</dbReference>
<dbReference type="Pfam" id="PF03564">
    <property type="entry name" value="DUF1759"/>
    <property type="match status" value="1"/>
</dbReference>
<proteinExistence type="predicted"/>
<reference evidence="2 3" key="1">
    <citation type="submission" date="2023-01" db="EMBL/GenBank/DDBJ databases">
        <authorList>
            <person name="Whitehead M."/>
        </authorList>
    </citation>
    <scope>NUCLEOTIDE SEQUENCE [LARGE SCALE GENOMIC DNA]</scope>
</reference>
<dbReference type="PANTHER" id="PTHR46880">
    <property type="entry name" value="RAS-ASSOCIATING DOMAIN-CONTAINING PROTEIN"/>
    <property type="match status" value="1"/>
</dbReference>
<dbReference type="InterPro" id="IPR005312">
    <property type="entry name" value="DUF1759"/>
</dbReference>
<accession>A0AAV0XZ05</accession>
<dbReference type="Proteomes" id="UP001160148">
    <property type="component" value="Unassembled WGS sequence"/>
</dbReference>
<dbReference type="SUPFAM" id="SSF53098">
    <property type="entry name" value="Ribonuclease H-like"/>
    <property type="match status" value="1"/>
</dbReference>
<comment type="caution">
    <text evidence="2">The sequence shown here is derived from an EMBL/GenBank/DDBJ whole genome shotgun (WGS) entry which is preliminary data.</text>
</comment>
<evidence type="ECO:0000256" key="1">
    <source>
        <dbReference type="SAM" id="MobiDB-lite"/>
    </source>
</evidence>
<gene>
    <name evidence="2" type="ORF">MEUPH1_LOCUS27142</name>
</gene>
<evidence type="ECO:0000313" key="3">
    <source>
        <dbReference type="Proteomes" id="UP001160148"/>
    </source>
</evidence>
<keyword evidence="3" id="KW-1185">Reference proteome</keyword>
<organism evidence="2 3">
    <name type="scientific">Macrosiphum euphorbiae</name>
    <name type="common">potato aphid</name>
    <dbReference type="NCBI Taxonomy" id="13131"/>
    <lineage>
        <taxon>Eukaryota</taxon>
        <taxon>Metazoa</taxon>
        <taxon>Ecdysozoa</taxon>
        <taxon>Arthropoda</taxon>
        <taxon>Hexapoda</taxon>
        <taxon>Insecta</taxon>
        <taxon>Pterygota</taxon>
        <taxon>Neoptera</taxon>
        <taxon>Paraneoptera</taxon>
        <taxon>Hemiptera</taxon>
        <taxon>Sternorrhyncha</taxon>
        <taxon>Aphidomorpha</taxon>
        <taxon>Aphidoidea</taxon>
        <taxon>Aphididae</taxon>
        <taxon>Macrosiphini</taxon>
        <taxon>Macrosiphum</taxon>
    </lineage>
</organism>
<feature type="compositionally biased region" description="Polar residues" evidence="1">
    <location>
        <begin position="380"/>
        <end position="393"/>
    </location>
</feature>